<dbReference type="EMBL" id="LR796996">
    <property type="protein sequence ID" value="CAB4180734.1"/>
    <property type="molecule type" value="Genomic_DNA"/>
</dbReference>
<dbReference type="EMBL" id="LR797152">
    <property type="protein sequence ID" value="CAB4190342.1"/>
    <property type="molecule type" value="Genomic_DNA"/>
</dbReference>
<gene>
    <name evidence="3" type="ORF">UFOVP1045_98</name>
    <name evidence="4" type="ORF">UFOVP1194_52</name>
    <name evidence="5" type="ORF">UFOVP1641_48</name>
    <name evidence="2" type="ORF">UFOVP466_51</name>
</gene>
<evidence type="ECO:0000313" key="4">
    <source>
        <dbReference type="EMBL" id="CAB4190342.1"/>
    </source>
</evidence>
<feature type="region of interest" description="Disordered" evidence="1">
    <location>
        <begin position="143"/>
        <end position="166"/>
    </location>
</feature>
<evidence type="ECO:0000313" key="2">
    <source>
        <dbReference type="EMBL" id="CAB4144596.1"/>
    </source>
</evidence>
<dbReference type="EMBL" id="LR796439">
    <property type="protein sequence ID" value="CAB4144596.1"/>
    <property type="molecule type" value="Genomic_DNA"/>
</dbReference>
<sequence>MVRGGGSVPRGWSYAEIKRFQNGRGVMSQPNKKPPPRSYFCSRCGQECKKYRYAVAIKDVRERCEGCGGNLCLKGELPPGVEPIMMRVEKPRRATAEQRWEWPFGRHRGVRMDATPASYLEWMVANFSGAEIRDSCRRELTRRAKREMDAAKPERKTRKRRRDALRDEFRAIVGPAPKVWQPVESREGEPCPFDVVVETEPKLFEGVS</sequence>
<accession>A0A6J5T454</accession>
<evidence type="ECO:0000256" key="1">
    <source>
        <dbReference type="SAM" id="MobiDB-lite"/>
    </source>
</evidence>
<evidence type="ECO:0000313" key="3">
    <source>
        <dbReference type="EMBL" id="CAB4180734.1"/>
    </source>
</evidence>
<dbReference type="EMBL" id="LR797505">
    <property type="protein sequence ID" value="CAB4221811.1"/>
    <property type="molecule type" value="Genomic_DNA"/>
</dbReference>
<feature type="compositionally biased region" description="Basic and acidic residues" evidence="1">
    <location>
        <begin position="143"/>
        <end position="154"/>
    </location>
</feature>
<proteinExistence type="predicted"/>
<protein>
    <submittedName>
        <fullName evidence="5">Uncharacterized protein</fullName>
    </submittedName>
</protein>
<organism evidence="5">
    <name type="scientific">uncultured Caudovirales phage</name>
    <dbReference type="NCBI Taxonomy" id="2100421"/>
    <lineage>
        <taxon>Viruses</taxon>
        <taxon>Duplodnaviria</taxon>
        <taxon>Heunggongvirae</taxon>
        <taxon>Uroviricota</taxon>
        <taxon>Caudoviricetes</taxon>
        <taxon>Peduoviridae</taxon>
        <taxon>Maltschvirus</taxon>
        <taxon>Maltschvirus maltsch</taxon>
    </lineage>
</organism>
<reference evidence="5" key="1">
    <citation type="submission" date="2020-05" db="EMBL/GenBank/DDBJ databases">
        <authorList>
            <person name="Chiriac C."/>
            <person name="Salcher M."/>
            <person name="Ghai R."/>
            <person name="Kavagutti S V."/>
        </authorList>
    </citation>
    <scope>NUCLEOTIDE SEQUENCE</scope>
</reference>
<name>A0A6J5T454_9CAUD</name>
<evidence type="ECO:0000313" key="5">
    <source>
        <dbReference type="EMBL" id="CAB4221811.1"/>
    </source>
</evidence>